<evidence type="ECO:0008006" key="2">
    <source>
        <dbReference type="Google" id="ProtNLM"/>
    </source>
</evidence>
<protein>
    <recommendedName>
        <fullName evidence="2">Lipocalin</fullName>
    </recommendedName>
</protein>
<dbReference type="AlphaFoldDB" id="A0A023G7N0"/>
<name>A0A023G7N0_AMBTT</name>
<accession>A0A023G7N0</accession>
<organism evidence="1">
    <name type="scientific">Amblyomma triste</name>
    <name type="common">Neotropical tick</name>
    <dbReference type="NCBI Taxonomy" id="251400"/>
    <lineage>
        <taxon>Eukaryota</taxon>
        <taxon>Metazoa</taxon>
        <taxon>Ecdysozoa</taxon>
        <taxon>Arthropoda</taxon>
        <taxon>Chelicerata</taxon>
        <taxon>Arachnida</taxon>
        <taxon>Acari</taxon>
        <taxon>Parasitiformes</taxon>
        <taxon>Ixodida</taxon>
        <taxon>Ixodoidea</taxon>
        <taxon>Ixodidae</taxon>
        <taxon>Amblyomminae</taxon>
        <taxon>Amblyomma</taxon>
    </lineage>
</organism>
<dbReference type="EMBL" id="GBBM01005589">
    <property type="protein sequence ID" value="JAC29829.1"/>
    <property type="molecule type" value="mRNA"/>
</dbReference>
<reference evidence="1" key="1">
    <citation type="submission" date="2014-03" db="EMBL/GenBank/DDBJ databases">
        <title>The sialotranscriptome of Amblyomma triste, Amblyomma parvum and Amblyomma cajennense ticks, uncovered by 454-based RNA-seq.</title>
        <authorList>
            <person name="Garcia G.R."/>
            <person name="Gardinassi L.G."/>
            <person name="Ribeiro J.M."/>
            <person name="Anatriello E."/>
            <person name="Ferreira B.R."/>
            <person name="Moreira H.N."/>
            <person name="Mafra C."/>
            <person name="Olegario M.M."/>
            <person name="Szabo P.J."/>
            <person name="Miranda-Santos I.K."/>
            <person name="Maruyama S.R."/>
        </authorList>
    </citation>
    <scope>NUCLEOTIDE SEQUENCE</scope>
    <source>
        <strain evidence="1">Mato Grasso do Sul</strain>
        <tissue evidence="1">Salivary glands</tissue>
    </source>
</reference>
<sequence length="215" mass="24816">MQSSGPYWTLMTSYQDPKQTQRRTCISTEQVAASSTDADTEFLQKYKFKGCSWFTYTHNAYYNVTFQDASSPTDDLKMHWVPIPHATQRGNPNATVYGTERDYSFKYWNAKEECFVLTFNSATDKKECELLVWKPDVTAKEGTQVRTEARTEERTETVVEVHFKECVNHYKAECPGASEEILFDQYCKITEAEFMKLISSSPEQIDTSKCSQQSQ</sequence>
<proteinExistence type="evidence at transcript level"/>
<evidence type="ECO:0000313" key="1">
    <source>
        <dbReference type="EMBL" id="JAC29829.1"/>
    </source>
</evidence>